<comment type="similarity">
    <text evidence="2">Belongs to the AzlC family.</text>
</comment>
<reference evidence="9 10" key="1">
    <citation type="submission" date="2019-12" db="EMBL/GenBank/DDBJ databases">
        <title>The whole genome sequencing of a strain isolated from a Mars analog, Dalangtan Playa.</title>
        <authorList>
            <person name="Huang T."/>
        </authorList>
    </citation>
    <scope>NUCLEOTIDE SEQUENCE [LARGE SCALE GENOMIC DNA]</scope>
    <source>
        <strain evidence="9 10">DP4-553-S</strain>
    </source>
</reference>
<feature type="transmembrane region" description="Helical" evidence="8">
    <location>
        <begin position="159"/>
        <end position="178"/>
    </location>
</feature>
<accession>A0ABX7VWX3</accession>
<keyword evidence="6 8" id="KW-1133">Transmembrane helix</keyword>
<feature type="transmembrane region" description="Helical" evidence="8">
    <location>
        <begin position="185"/>
        <end position="202"/>
    </location>
</feature>
<evidence type="ECO:0000256" key="4">
    <source>
        <dbReference type="ARBA" id="ARBA00022475"/>
    </source>
</evidence>
<keyword evidence="3" id="KW-0813">Transport</keyword>
<feature type="transmembrane region" description="Helical" evidence="8">
    <location>
        <begin position="208"/>
        <end position="224"/>
    </location>
</feature>
<evidence type="ECO:0000256" key="2">
    <source>
        <dbReference type="ARBA" id="ARBA00010735"/>
    </source>
</evidence>
<evidence type="ECO:0000256" key="6">
    <source>
        <dbReference type="ARBA" id="ARBA00022989"/>
    </source>
</evidence>
<evidence type="ECO:0000256" key="7">
    <source>
        <dbReference type="ARBA" id="ARBA00023136"/>
    </source>
</evidence>
<name>A0ABX7VWX3_9BACI</name>
<dbReference type="PANTHER" id="PTHR34979:SF1">
    <property type="entry name" value="INNER MEMBRANE PROTEIN YGAZ"/>
    <property type="match status" value="1"/>
</dbReference>
<feature type="transmembrane region" description="Helical" evidence="8">
    <location>
        <begin position="129"/>
        <end position="153"/>
    </location>
</feature>
<evidence type="ECO:0000313" key="10">
    <source>
        <dbReference type="Proteomes" id="UP000665043"/>
    </source>
</evidence>
<keyword evidence="10" id="KW-1185">Reference proteome</keyword>
<gene>
    <name evidence="9" type="ORF">ERJ70_07175</name>
</gene>
<evidence type="ECO:0000256" key="3">
    <source>
        <dbReference type="ARBA" id="ARBA00022448"/>
    </source>
</evidence>
<dbReference type="PANTHER" id="PTHR34979">
    <property type="entry name" value="INNER MEMBRANE PROTEIN YGAZ"/>
    <property type="match status" value="1"/>
</dbReference>
<feature type="transmembrane region" description="Helical" evidence="8">
    <location>
        <begin position="54"/>
        <end position="80"/>
    </location>
</feature>
<sequence>MKGSNGATVKIALLEALPLATAIAAYGLSFGVLANQAGFHPGEATAMSVLVFSGSVQLAAAGMLIGGAGMVSVLITATLLNLRNLLYGAALSKGISTAGRWRWALSFWVSDEPFVLGSARFTKYGPDPLYFAVISFTFYIAWVFATLAGALIGGEIDPHQWGLDLAFPLTFTALLIPSLRKRPEITTALAAAILTTGMEFVFPDNPLTIIATGVAAPFAGLLMARRDRHVS</sequence>
<dbReference type="RefSeq" id="WP_209368243.1">
    <property type="nucleotide sequence ID" value="NZ_CP046956.1"/>
</dbReference>
<feature type="transmembrane region" description="Helical" evidence="8">
    <location>
        <begin position="12"/>
        <end position="34"/>
    </location>
</feature>
<comment type="subcellular location">
    <subcellularLocation>
        <location evidence="1">Cell membrane</location>
        <topology evidence="1">Multi-pass membrane protein</topology>
    </subcellularLocation>
</comment>
<dbReference type="EMBL" id="CP046956">
    <property type="protein sequence ID" value="QTM99101.1"/>
    <property type="molecule type" value="Genomic_DNA"/>
</dbReference>
<protein>
    <submittedName>
        <fullName evidence="9">Branched-chain amino acid ABC transporter permease</fullName>
    </submittedName>
</protein>
<keyword evidence="5 8" id="KW-0812">Transmembrane</keyword>
<proteinExistence type="inferred from homology"/>
<evidence type="ECO:0000313" key="9">
    <source>
        <dbReference type="EMBL" id="QTM99101.1"/>
    </source>
</evidence>
<dbReference type="Proteomes" id="UP000665043">
    <property type="component" value="Chromosome"/>
</dbReference>
<keyword evidence="7 8" id="KW-0472">Membrane</keyword>
<evidence type="ECO:0000256" key="8">
    <source>
        <dbReference type="SAM" id="Phobius"/>
    </source>
</evidence>
<keyword evidence="4" id="KW-1003">Cell membrane</keyword>
<evidence type="ECO:0000256" key="1">
    <source>
        <dbReference type="ARBA" id="ARBA00004651"/>
    </source>
</evidence>
<evidence type="ECO:0000256" key="5">
    <source>
        <dbReference type="ARBA" id="ARBA00022692"/>
    </source>
</evidence>
<dbReference type="InterPro" id="IPR011606">
    <property type="entry name" value="Brnchd-chn_aa_trnsp_permease"/>
</dbReference>
<dbReference type="Pfam" id="PF03591">
    <property type="entry name" value="AzlC"/>
    <property type="match status" value="1"/>
</dbReference>
<organism evidence="9 10">
    <name type="scientific">Sediminibacillus dalangtanensis</name>
    <dbReference type="NCBI Taxonomy" id="2729421"/>
    <lineage>
        <taxon>Bacteria</taxon>
        <taxon>Bacillati</taxon>
        <taxon>Bacillota</taxon>
        <taxon>Bacilli</taxon>
        <taxon>Bacillales</taxon>
        <taxon>Bacillaceae</taxon>
        <taxon>Sediminibacillus</taxon>
    </lineage>
</organism>